<evidence type="ECO:0000256" key="6">
    <source>
        <dbReference type="PROSITE-ProRule" id="PRU10007"/>
    </source>
</evidence>
<dbReference type="GO" id="GO:0004029">
    <property type="term" value="F:aldehyde dehydrogenase (NAD+) activity"/>
    <property type="evidence" value="ECO:0007669"/>
    <property type="project" value="TreeGrafter"/>
</dbReference>
<comment type="caution">
    <text evidence="9">The sequence shown here is derived from an EMBL/GenBank/DDBJ whole genome shotgun (WGS) entry which is preliminary data.</text>
</comment>
<keyword evidence="2 4" id="KW-0560">Oxidoreductase</keyword>
<evidence type="ECO:0000256" key="2">
    <source>
        <dbReference type="ARBA" id="ARBA00023002"/>
    </source>
</evidence>
<dbReference type="FunFam" id="3.40.309.10:FF:000003">
    <property type="entry name" value="Aldehyde dehydrogenase"/>
    <property type="match status" value="1"/>
</dbReference>
<feature type="active site" evidence="5 6">
    <location>
        <position position="211"/>
    </location>
</feature>
<dbReference type="Proteomes" id="UP001243195">
    <property type="component" value="Unassembled WGS sequence"/>
</dbReference>
<dbReference type="InterPro" id="IPR016161">
    <property type="entry name" value="Ald_DH/histidinol_DH"/>
</dbReference>
<sequence length="474" mass="52643">MTQQNLNQMLDEMRQAHIQAEFPSAILRIDRLERAKKLLIENRDQLLATISADFGHRNIFQGLATDVLASIALLTDAQQQLNDWMKSETVSNPFDGMQTEIQYQPLGVVGIISPWNFPLNLAFGPLASVFAAGNSAVIKPSELTPQTSELLAQLVPQYFETHELRVVTGDADVGAAFSALAFDHLIFTGSTNVGKHVMRAAAENLVPVTLELGGKSPVIVTEHFDLKNAVERIFTVKTFNAGQICISPDYVMMPKSLNQAFIEHAQNFLQESYAARFFDNDDYTSIINNKHFTRLQHLLEDAKTKGANIVALGQESEISDRHKRKIVPILVLGVTDDMLIMQEEIFGPILPIKNISSVEQAIEYINAHPRPLAAYYFDDRKERQQYFSEKTVSGGLVINDVMTHVIIDSLPFGGVGASGMGAYHGIHGFKRFSHVKAVVIQSKNAESNQRLRAPYAEKLIATQTMLNQATTAYT</sequence>
<feature type="active site" evidence="5">
    <location>
        <position position="245"/>
    </location>
</feature>
<dbReference type="Pfam" id="PF00171">
    <property type="entry name" value="Aldedh"/>
    <property type="match status" value="1"/>
</dbReference>
<evidence type="ECO:0000256" key="3">
    <source>
        <dbReference type="ARBA" id="ARBA00023027"/>
    </source>
</evidence>
<dbReference type="PIRSF" id="PIRSF036492">
    <property type="entry name" value="ALDH"/>
    <property type="match status" value="1"/>
</dbReference>
<dbReference type="Gene3D" id="3.40.309.10">
    <property type="entry name" value="Aldehyde Dehydrogenase, Chain A, domain 2"/>
    <property type="match status" value="1"/>
</dbReference>
<dbReference type="PANTHER" id="PTHR43570">
    <property type="entry name" value="ALDEHYDE DEHYDROGENASE"/>
    <property type="match status" value="1"/>
</dbReference>
<dbReference type="PROSITE" id="PS00687">
    <property type="entry name" value="ALDEHYDE_DEHYDR_GLU"/>
    <property type="match status" value="1"/>
</dbReference>
<dbReference type="GO" id="GO:0006081">
    <property type="term" value="P:aldehyde metabolic process"/>
    <property type="evidence" value="ECO:0007669"/>
    <property type="project" value="InterPro"/>
</dbReference>
<dbReference type="SUPFAM" id="SSF53720">
    <property type="entry name" value="ALDH-like"/>
    <property type="match status" value="1"/>
</dbReference>
<keyword evidence="3" id="KW-0520">NAD</keyword>
<proteinExistence type="inferred from homology"/>
<reference evidence="9" key="1">
    <citation type="submission" date="2023-08" db="EMBL/GenBank/DDBJ databases">
        <title>Emergence of clinically-relevant ST2 carbapenem-resistant Acinetobacter baumannii strains in hospital sewages in Zhejiang, East of China.</title>
        <authorList>
            <person name="Kaichao C."/>
            <person name="Zhang R."/>
        </authorList>
    </citation>
    <scope>NUCLEOTIDE SEQUENCE</scope>
    <source>
        <strain evidence="9">M-SY-60</strain>
    </source>
</reference>
<dbReference type="InterPro" id="IPR029510">
    <property type="entry name" value="Ald_DH_CS_GLU"/>
</dbReference>
<gene>
    <name evidence="9" type="ORF">RFH51_06085</name>
</gene>
<evidence type="ECO:0000256" key="5">
    <source>
        <dbReference type="PIRSR" id="PIRSR036492-1"/>
    </source>
</evidence>
<evidence type="ECO:0000256" key="4">
    <source>
        <dbReference type="PIRNR" id="PIRNR036492"/>
    </source>
</evidence>
<dbReference type="AlphaFoldDB" id="A0AAW8JG43"/>
<name>A0AAW8JG43_9GAMM</name>
<protein>
    <recommendedName>
        <fullName evidence="4">Aldehyde dehydrogenase</fullName>
    </recommendedName>
</protein>
<dbReference type="InterPro" id="IPR015590">
    <property type="entry name" value="Aldehyde_DH_dom"/>
</dbReference>
<evidence type="ECO:0000256" key="7">
    <source>
        <dbReference type="RuleBase" id="RU003345"/>
    </source>
</evidence>
<accession>A0AAW8JG43</accession>
<evidence type="ECO:0000259" key="8">
    <source>
        <dbReference type="Pfam" id="PF00171"/>
    </source>
</evidence>
<feature type="domain" description="Aldehyde dehydrogenase" evidence="8">
    <location>
        <begin position="2"/>
        <end position="438"/>
    </location>
</feature>
<organism evidence="9 10">
    <name type="scientific">Acinetobacter gerneri</name>
    <dbReference type="NCBI Taxonomy" id="202952"/>
    <lineage>
        <taxon>Bacteria</taxon>
        <taxon>Pseudomonadati</taxon>
        <taxon>Pseudomonadota</taxon>
        <taxon>Gammaproteobacteria</taxon>
        <taxon>Moraxellales</taxon>
        <taxon>Moraxellaceae</taxon>
        <taxon>Acinetobacter</taxon>
    </lineage>
</organism>
<evidence type="ECO:0000313" key="9">
    <source>
        <dbReference type="EMBL" id="MDQ9071027.1"/>
    </source>
</evidence>
<dbReference type="InterPro" id="IPR012394">
    <property type="entry name" value="Aldehyde_DH_NAD(P)"/>
</dbReference>
<dbReference type="PANTHER" id="PTHR43570:SF20">
    <property type="entry name" value="ALDEHYDE DEHYDROGENASE ALDX-RELATED"/>
    <property type="match status" value="1"/>
</dbReference>
<dbReference type="Gene3D" id="3.40.605.10">
    <property type="entry name" value="Aldehyde Dehydrogenase, Chain A, domain 1"/>
    <property type="match status" value="1"/>
</dbReference>
<dbReference type="CDD" id="cd07133">
    <property type="entry name" value="ALDH_CALDH_CalB"/>
    <property type="match status" value="1"/>
</dbReference>
<dbReference type="InterPro" id="IPR016163">
    <property type="entry name" value="Ald_DH_C"/>
</dbReference>
<comment type="similarity">
    <text evidence="1 4 7">Belongs to the aldehyde dehydrogenase family.</text>
</comment>
<evidence type="ECO:0000313" key="10">
    <source>
        <dbReference type="Proteomes" id="UP001243195"/>
    </source>
</evidence>
<dbReference type="InterPro" id="IPR016162">
    <property type="entry name" value="Ald_DH_N"/>
</dbReference>
<evidence type="ECO:0000256" key="1">
    <source>
        <dbReference type="ARBA" id="ARBA00009986"/>
    </source>
</evidence>
<dbReference type="RefSeq" id="WP_308955577.1">
    <property type="nucleotide sequence ID" value="NZ_JAVICY010000005.1"/>
</dbReference>
<dbReference type="EMBL" id="JAVIDA010000006">
    <property type="protein sequence ID" value="MDQ9071027.1"/>
    <property type="molecule type" value="Genomic_DNA"/>
</dbReference>
<dbReference type="GO" id="GO:0005737">
    <property type="term" value="C:cytoplasm"/>
    <property type="evidence" value="ECO:0007669"/>
    <property type="project" value="TreeGrafter"/>
</dbReference>